<dbReference type="OrthoDB" id="62528at2759"/>
<proteinExistence type="predicted"/>
<gene>
    <name evidence="2" type="ORF">P879_10136</name>
</gene>
<dbReference type="Proteomes" id="UP000699462">
    <property type="component" value="Unassembled WGS sequence"/>
</dbReference>
<feature type="region of interest" description="Disordered" evidence="1">
    <location>
        <begin position="1"/>
        <end position="20"/>
    </location>
</feature>
<evidence type="ECO:0000313" key="3">
    <source>
        <dbReference type="Proteomes" id="UP000699462"/>
    </source>
</evidence>
<organism evidence="2 3">
    <name type="scientific">Paragonimus westermani</name>
    <dbReference type="NCBI Taxonomy" id="34504"/>
    <lineage>
        <taxon>Eukaryota</taxon>
        <taxon>Metazoa</taxon>
        <taxon>Spiralia</taxon>
        <taxon>Lophotrochozoa</taxon>
        <taxon>Platyhelminthes</taxon>
        <taxon>Trematoda</taxon>
        <taxon>Digenea</taxon>
        <taxon>Plagiorchiida</taxon>
        <taxon>Troglotremata</taxon>
        <taxon>Troglotrematidae</taxon>
        <taxon>Paragonimus</taxon>
    </lineage>
</organism>
<keyword evidence="3" id="KW-1185">Reference proteome</keyword>
<evidence type="ECO:0000313" key="2">
    <source>
        <dbReference type="EMBL" id="KAF8565709.1"/>
    </source>
</evidence>
<reference evidence="2 3" key="1">
    <citation type="submission" date="2019-07" db="EMBL/GenBank/DDBJ databases">
        <title>Annotation for the trematode Paragonimus westermani.</title>
        <authorList>
            <person name="Choi Y.-J."/>
        </authorList>
    </citation>
    <scope>NUCLEOTIDE SEQUENCE [LARGE SCALE GENOMIC DNA]</scope>
    <source>
        <strain evidence="2">180907_Pwestermani</strain>
    </source>
</reference>
<dbReference type="AlphaFoldDB" id="A0A8T0DD07"/>
<protein>
    <submittedName>
        <fullName evidence="2">Uncharacterized protein</fullName>
    </submittedName>
</protein>
<evidence type="ECO:0000256" key="1">
    <source>
        <dbReference type="SAM" id="MobiDB-lite"/>
    </source>
</evidence>
<sequence length="475" mass="53094">MESASLFQMEEVEHSQPSPSPTIDLGYFPLDKLKELLNRLQILAPTGYIPANEFILIFKPLLEERMLEISGPTSAENVHTLLSSLAHTFQAPFELGCRTVATTVNVVKQNMHSSPDVGLSHSNMDPSKVFYIDWRRFLLATTQSVQMFNQNAKPTQEGLLQLAERLLELDQGSRGENGEPRGPGLVGTKVTRAQFQCAPFPWYLTGDVYYERLHEFVFSIFTKPTVCESENNMRSSPDVNTAFELEKRVSDSKFNDGFTQSKVLAKSASARQSLNERSSSCASLDLSLEENMLQEIDCTELLLYLSTVEAPTPFVGLLRALTSLLVKHVPYLSIPGHENETETQPLETNKVLSVQEDPLVPKIIMEKIVNFGCWPSDPTSLLLSGAGCQVVDAVEPGKNPFVEKLSEIYEDVCGLDQSGRSTNLEAPFSRLMQHPELIDILVCIIERFQLPHMPDPWPTLLRVHFRSKTSGSSMD</sequence>
<comment type="caution">
    <text evidence="2">The sequence shown here is derived from an EMBL/GenBank/DDBJ whole genome shotgun (WGS) entry which is preliminary data.</text>
</comment>
<name>A0A8T0DD07_9TREM</name>
<accession>A0A8T0DD07</accession>
<dbReference type="EMBL" id="JTDF01006269">
    <property type="protein sequence ID" value="KAF8565709.1"/>
    <property type="molecule type" value="Genomic_DNA"/>
</dbReference>